<dbReference type="InterPro" id="IPR035965">
    <property type="entry name" value="PAS-like_dom_sf"/>
</dbReference>
<dbReference type="InterPro" id="IPR011495">
    <property type="entry name" value="Sig_transdc_His_kin_sub2_dim/P"/>
</dbReference>
<dbReference type="InterPro" id="IPR013655">
    <property type="entry name" value="PAS_fold_3"/>
</dbReference>
<reference evidence="7" key="1">
    <citation type="submission" date="2024-05" db="EMBL/GenBank/DDBJ databases">
        <authorList>
            <person name="Kim S."/>
            <person name="Heo J."/>
            <person name="Choi H."/>
            <person name="Choi Y."/>
            <person name="Kwon S.-W."/>
            <person name="Kim Y."/>
        </authorList>
    </citation>
    <scope>NUCLEOTIDE SEQUENCE</scope>
    <source>
        <strain evidence="7">KACC 23698</strain>
    </source>
</reference>
<dbReference type="InterPro" id="IPR000014">
    <property type="entry name" value="PAS"/>
</dbReference>
<dbReference type="NCBIfam" id="TIGR00229">
    <property type="entry name" value="sensory_box"/>
    <property type="match status" value="1"/>
</dbReference>
<sequence length="318" mass="35047">MIEIPGSESEFRLLADHAPVMVWRSGTDMGCDWFNEPWLAFTGRELQQELGEGWAENVHPDDVADCLDAYHSAFRRQEPFTIEYRLRRHDGQYRYVMDNGRPYYRDGEFAGYFGSCVDVTAHRQTEAQLVHALAERENLLRELHHRVRNNLQSVLALLRLTTRGADASGQALLSVLDRRVSAMALAQKSMQGLDAAGPIALRRIVVSTIEDVNAVIPDLSVKIEQDPAESVIQAEQASSFMLGMAEALAILANGRAGAKLTVGFGPGPVVRIGVAPGRADLATDRPSLLLIRQYARSAGFDSEPAQDGGSITFRQRAS</sequence>
<dbReference type="GO" id="GO:0004673">
    <property type="term" value="F:protein histidine kinase activity"/>
    <property type="evidence" value="ECO:0007669"/>
    <property type="project" value="UniProtKB-EC"/>
</dbReference>
<keyword evidence="4" id="KW-0808">Transferase</keyword>
<evidence type="ECO:0000313" key="7">
    <source>
        <dbReference type="EMBL" id="XBO36773.1"/>
    </source>
</evidence>
<dbReference type="Gene3D" id="3.30.450.20">
    <property type="entry name" value="PAS domain"/>
    <property type="match status" value="1"/>
</dbReference>
<feature type="domain" description="PAC" evidence="6">
    <location>
        <begin position="80"/>
        <end position="131"/>
    </location>
</feature>
<evidence type="ECO:0000256" key="4">
    <source>
        <dbReference type="ARBA" id="ARBA00022679"/>
    </source>
</evidence>
<evidence type="ECO:0000256" key="1">
    <source>
        <dbReference type="ARBA" id="ARBA00000085"/>
    </source>
</evidence>
<name>A0AAU7J937_9HYPH</name>
<gene>
    <name evidence="7" type="ORF">ABEG18_13555</name>
</gene>
<dbReference type="AlphaFoldDB" id="A0AAU7J937"/>
<dbReference type="InterPro" id="IPR052162">
    <property type="entry name" value="Sensor_kinase/Photoreceptor"/>
</dbReference>
<keyword evidence="5" id="KW-0418">Kinase</keyword>
<dbReference type="InterPro" id="IPR000700">
    <property type="entry name" value="PAS-assoc_C"/>
</dbReference>
<proteinExistence type="predicted"/>
<dbReference type="SMART" id="SM00091">
    <property type="entry name" value="PAS"/>
    <property type="match status" value="1"/>
</dbReference>
<dbReference type="RefSeq" id="WP_406853588.1">
    <property type="nucleotide sequence ID" value="NZ_CP157484.1"/>
</dbReference>
<evidence type="ECO:0000256" key="2">
    <source>
        <dbReference type="ARBA" id="ARBA00012438"/>
    </source>
</evidence>
<dbReference type="PROSITE" id="PS50113">
    <property type="entry name" value="PAC"/>
    <property type="match status" value="1"/>
</dbReference>
<evidence type="ECO:0000256" key="5">
    <source>
        <dbReference type="ARBA" id="ARBA00022777"/>
    </source>
</evidence>
<dbReference type="FunFam" id="3.30.450.20:FF:000099">
    <property type="entry name" value="Sensory box sensor histidine kinase"/>
    <property type="match status" value="1"/>
</dbReference>
<protein>
    <recommendedName>
        <fullName evidence="2">histidine kinase</fullName>
        <ecNumber evidence="2">2.7.13.3</ecNumber>
    </recommendedName>
</protein>
<dbReference type="SUPFAM" id="SSF55785">
    <property type="entry name" value="PYP-like sensor domain (PAS domain)"/>
    <property type="match status" value="1"/>
</dbReference>
<dbReference type="EMBL" id="CP157484">
    <property type="protein sequence ID" value="XBO36773.1"/>
    <property type="molecule type" value="Genomic_DNA"/>
</dbReference>
<comment type="catalytic activity">
    <reaction evidence="1">
        <text>ATP + protein L-histidine = ADP + protein N-phospho-L-histidine.</text>
        <dbReference type="EC" id="2.7.13.3"/>
    </reaction>
</comment>
<evidence type="ECO:0000259" key="6">
    <source>
        <dbReference type="PROSITE" id="PS50113"/>
    </source>
</evidence>
<accession>A0AAU7J937</accession>
<dbReference type="CDD" id="cd00130">
    <property type="entry name" value="PAS"/>
    <property type="match status" value="1"/>
</dbReference>
<dbReference type="InterPro" id="IPR001610">
    <property type="entry name" value="PAC"/>
</dbReference>
<dbReference type="PANTHER" id="PTHR43304:SF1">
    <property type="entry name" value="PAC DOMAIN-CONTAINING PROTEIN"/>
    <property type="match status" value="1"/>
</dbReference>
<dbReference type="Pfam" id="PF08447">
    <property type="entry name" value="PAS_3"/>
    <property type="match status" value="1"/>
</dbReference>
<organism evidence="7">
    <name type="scientific">Alsobacter sp. KACC 23698</name>
    <dbReference type="NCBI Taxonomy" id="3149229"/>
    <lineage>
        <taxon>Bacteria</taxon>
        <taxon>Pseudomonadati</taxon>
        <taxon>Pseudomonadota</taxon>
        <taxon>Alphaproteobacteria</taxon>
        <taxon>Hyphomicrobiales</taxon>
        <taxon>Alsobacteraceae</taxon>
        <taxon>Alsobacter</taxon>
    </lineage>
</organism>
<dbReference type="EC" id="2.7.13.3" evidence="2"/>
<keyword evidence="3" id="KW-0597">Phosphoprotein</keyword>
<evidence type="ECO:0000256" key="3">
    <source>
        <dbReference type="ARBA" id="ARBA00022553"/>
    </source>
</evidence>
<dbReference type="SMART" id="SM00086">
    <property type="entry name" value="PAC"/>
    <property type="match status" value="1"/>
</dbReference>
<dbReference type="Pfam" id="PF07568">
    <property type="entry name" value="HisKA_2"/>
    <property type="match status" value="1"/>
</dbReference>
<dbReference type="PANTHER" id="PTHR43304">
    <property type="entry name" value="PHYTOCHROME-LIKE PROTEIN CPH1"/>
    <property type="match status" value="1"/>
</dbReference>